<protein>
    <submittedName>
        <fullName evidence="3">Alpha/beta hydrolase fold domain-containing protein</fullName>
    </submittedName>
</protein>
<dbReference type="EMBL" id="JAVFWO010000001">
    <property type="protein sequence ID" value="MDQ7877080.1"/>
    <property type="molecule type" value="Genomic_DNA"/>
</dbReference>
<proteinExistence type="predicted"/>
<dbReference type="Gene3D" id="3.40.50.1820">
    <property type="entry name" value="alpha/beta hydrolase"/>
    <property type="match status" value="1"/>
</dbReference>
<dbReference type="InterPro" id="IPR029058">
    <property type="entry name" value="AB_hydrolase_fold"/>
</dbReference>
<evidence type="ECO:0000259" key="2">
    <source>
        <dbReference type="Pfam" id="PF07859"/>
    </source>
</evidence>
<keyword evidence="1 3" id="KW-0378">Hydrolase</keyword>
<comment type="caution">
    <text evidence="3">The sequence shown here is derived from an EMBL/GenBank/DDBJ whole genome shotgun (WGS) entry which is preliminary data.</text>
</comment>
<reference evidence="3 4" key="1">
    <citation type="submission" date="2023-08" db="EMBL/GenBank/DDBJ databases">
        <title>Microbacterium psychrotolerans sp. nov., a psychrotolerant bacterium isolated from soil in Heilongjiang Province, China.</title>
        <authorList>
            <person name="An P."/>
            <person name="Zhao D."/>
            <person name="Xiang H."/>
        </authorList>
    </citation>
    <scope>NUCLEOTIDE SEQUENCE [LARGE SCALE GENOMIC DNA]</scope>
    <source>
        <strain evidence="3 4">QXD-8</strain>
    </source>
</reference>
<feature type="domain" description="Alpha/beta hydrolase fold-3" evidence="2">
    <location>
        <begin position="30"/>
        <end position="245"/>
    </location>
</feature>
<dbReference type="SUPFAM" id="SSF53474">
    <property type="entry name" value="alpha/beta-Hydrolases"/>
    <property type="match status" value="1"/>
</dbReference>
<dbReference type="PANTHER" id="PTHR48081:SF8">
    <property type="entry name" value="ALPHA_BETA HYDROLASE FOLD-3 DOMAIN-CONTAINING PROTEIN-RELATED"/>
    <property type="match status" value="1"/>
</dbReference>
<dbReference type="RefSeq" id="WP_308866479.1">
    <property type="nucleotide sequence ID" value="NZ_JAVFWO010000001.1"/>
</dbReference>
<name>A0ABU0YZ83_9MICO</name>
<dbReference type="InterPro" id="IPR050300">
    <property type="entry name" value="GDXG_lipolytic_enzyme"/>
</dbReference>
<evidence type="ECO:0000313" key="3">
    <source>
        <dbReference type="EMBL" id="MDQ7877080.1"/>
    </source>
</evidence>
<dbReference type="GO" id="GO:0016787">
    <property type="term" value="F:hydrolase activity"/>
    <property type="evidence" value="ECO:0007669"/>
    <property type="project" value="UniProtKB-KW"/>
</dbReference>
<keyword evidence="4" id="KW-1185">Reference proteome</keyword>
<gene>
    <name evidence="3" type="ORF">Q9R08_03735</name>
</gene>
<accession>A0ABU0YZ83</accession>
<dbReference type="InterPro" id="IPR013094">
    <property type="entry name" value="AB_hydrolase_3"/>
</dbReference>
<dbReference type="Pfam" id="PF07859">
    <property type="entry name" value="Abhydrolase_3"/>
    <property type="match status" value="1"/>
</dbReference>
<dbReference type="Proteomes" id="UP001235133">
    <property type="component" value="Unassembled WGS sequence"/>
</dbReference>
<organism evidence="3 4">
    <name type="scientific">Microbacterium psychrotolerans</name>
    <dbReference type="NCBI Taxonomy" id="3068321"/>
    <lineage>
        <taxon>Bacteria</taxon>
        <taxon>Bacillati</taxon>
        <taxon>Actinomycetota</taxon>
        <taxon>Actinomycetes</taxon>
        <taxon>Micrococcales</taxon>
        <taxon>Microbacteriaceae</taxon>
        <taxon>Microbacterium</taxon>
    </lineage>
</organism>
<evidence type="ECO:0000313" key="4">
    <source>
        <dbReference type="Proteomes" id="UP001235133"/>
    </source>
</evidence>
<evidence type="ECO:0000256" key="1">
    <source>
        <dbReference type="ARBA" id="ARBA00022801"/>
    </source>
</evidence>
<dbReference type="PANTHER" id="PTHR48081">
    <property type="entry name" value="AB HYDROLASE SUPERFAMILY PROTEIN C4A8.06C"/>
    <property type="match status" value="1"/>
</dbReference>
<sequence>MSFTVRDSRLPGTGTAVRDYVPEHTAGRPLLWVHGGAFAGGSIDMPESDAVARQLARSCRHVRTLEYRLAPDFADDGPLPPDPAGGRYPAAQHDVLEAFADLSAGGAAFLGGASAGACLAASAAVTLRDERRSLPVGLVLVYGVFHPVLPIHTDAEGLRLREMTDAQATRWVTRMALNYAGTEELLADPHVFPGQGSPAGLPQTLIMDADRDILRSSGKRWAEQLRDAVVPTTERVVTGSAHGFLNEPASPHFRDGALEMARWMRQVDEGVRAL</sequence>